<dbReference type="PANTHER" id="PTHR35218:SF7">
    <property type="entry name" value="ENDONUCLEASE_EXONUCLEASE_PHOSPHATASE"/>
    <property type="match status" value="1"/>
</dbReference>
<dbReference type="Gene3D" id="3.60.10.10">
    <property type="entry name" value="Endonuclease/exonuclease/phosphatase"/>
    <property type="match status" value="1"/>
</dbReference>
<protein>
    <submittedName>
        <fullName evidence="1">Uncharacterized protein</fullName>
    </submittedName>
</protein>
<name>A0AAW1J5T8_SAPOF</name>
<sequence>MENLDVFGLLETRIKAPKASSIINHRFSNYRVIDNYAYHSNGRIWVIWNPVSVTVTPLIVHAQFIHCTIRHHGSNSQFQATFVYASNDPKVRESLWDTLCYISSSVTSWITLGDFNVVRDITERISGHPPNLSEILDFNTCLLHCGLEDIALVNCNWFRQFPSSSTKLSMPGISDHSPALEAWATQVAGSTMFKFFAKLKQVRRRLMDLHKRKFSSIQLRIIEAKRALEDCQVQLQDSPMNPILLQQEAHRLDNYVRLCRVEMSILQQKAKADNIIHNDSGTSYFYAKINERKHS</sequence>
<comment type="caution">
    <text evidence="1">The sequence shown here is derived from an EMBL/GenBank/DDBJ whole genome shotgun (WGS) entry which is preliminary data.</text>
</comment>
<keyword evidence="2" id="KW-1185">Reference proteome</keyword>
<dbReference type="InterPro" id="IPR036691">
    <property type="entry name" value="Endo/exonu/phosph_ase_sf"/>
</dbReference>
<dbReference type="SUPFAM" id="SSF56219">
    <property type="entry name" value="DNase I-like"/>
    <property type="match status" value="1"/>
</dbReference>
<organism evidence="1 2">
    <name type="scientific">Saponaria officinalis</name>
    <name type="common">Common soapwort</name>
    <name type="synonym">Lychnis saponaria</name>
    <dbReference type="NCBI Taxonomy" id="3572"/>
    <lineage>
        <taxon>Eukaryota</taxon>
        <taxon>Viridiplantae</taxon>
        <taxon>Streptophyta</taxon>
        <taxon>Embryophyta</taxon>
        <taxon>Tracheophyta</taxon>
        <taxon>Spermatophyta</taxon>
        <taxon>Magnoliopsida</taxon>
        <taxon>eudicotyledons</taxon>
        <taxon>Gunneridae</taxon>
        <taxon>Pentapetalae</taxon>
        <taxon>Caryophyllales</taxon>
        <taxon>Caryophyllaceae</taxon>
        <taxon>Caryophylleae</taxon>
        <taxon>Saponaria</taxon>
    </lineage>
</organism>
<dbReference type="PANTHER" id="PTHR35218">
    <property type="entry name" value="RNASE H DOMAIN-CONTAINING PROTEIN"/>
    <property type="match status" value="1"/>
</dbReference>
<evidence type="ECO:0000313" key="1">
    <source>
        <dbReference type="EMBL" id="KAK9698407.1"/>
    </source>
</evidence>
<dbReference type="Proteomes" id="UP001443914">
    <property type="component" value="Unassembled WGS sequence"/>
</dbReference>
<dbReference type="AlphaFoldDB" id="A0AAW1J5T8"/>
<proteinExistence type="predicted"/>
<accession>A0AAW1J5T8</accession>
<gene>
    <name evidence="1" type="ORF">RND81_08G102100</name>
</gene>
<evidence type="ECO:0000313" key="2">
    <source>
        <dbReference type="Proteomes" id="UP001443914"/>
    </source>
</evidence>
<reference evidence="1" key="1">
    <citation type="submission" date="2024-03" db="EMBL/GenBank/DDBJ databases">
        <title>WGS assembly of Saponaria officinalis var. Norfolk2.</title>
        <authorList>
            <person name="Jenkins J."/>
            <person name="Shu S."/>
            <person name="Grimwood J."/>
            <person name="Barry K."/>
            <person name="Goodstein D."/>
            <person name="Schmutz J."/>
            <person name="Leebens-Mack J."/>
            <person name="Osbourn A."/>
        </authorList>
    </citation>
    <scope>NUCLEOTIDE SEQUENCE [LARGE SCALE GENOMIC DNA]</scope>
    <source>
        <strain evidence="1">JIC</strain>
    </source>
</reference>
<dbReference type="EMBL" id="JBDFQZ010000008">
    <property type="protein sequence ID" value="KAK9698407.1"/>
    <property type="molecule type" value="Genomic_DNA"/>
</dbReference>